<keyword evidence="3" id="KW-1185">Reference proteome</keyword>
<gene>
    <name evidence="2" type="ORF">PHILAsVB114_01815</name>
</gene>
<accession>A0A249LE67</accession>
<dbReference type="Proteomes" id="UP000217221">
    <property type="component" value="Chromosome"/>
</dbReference>
<evidence type="ECO:0000256" key="1">
    <source>
        <dbReference type="SAM" id="Phobius"/>
    </source>
</evidence>
<reference evidence="2 3" key="1">
    <citation type="submission" date="2016-07" db="EMBL/GenBank/DDBJ databases">
        <title>High microdiversification within the ubiquitous acI lineage of Actinobacteria.</title>
        <authorList>
            <person name="Neuenschwander S.M."/>
            <person name="Salcher M."/>
            <person name="Ghai R."/>
            <person name="Pernthaler J."/>
        </authorList>
    </citation>
    <scope>NUCLEOTIDE SEQUENCE [LARGE SCALE GENOMIC DNA]</scope>
    <source>
        <strain evidence="2">MMS-VB-114</strain>
    </source>
</reference>
<keyword evidence="1" id="KW-0812">Transmembrane</keyword>
<organism evidence="2 3">
    <name type="scientific">Candidatus Planktophila limnetica</name>
    <dbReference type="NCBI Taxonomy" id="573600"/>
    <lineage>
        <taxon>Bacteria</taxon>
        <taxon>Bacillati</taxon>
        <taxon>Actinomycetota</taxon>
        <taxon>Actinomycetes</taxon>
        <taxon>Candidatus Nanopelagicales</taxon>
        <taxon>Candidatus Nanopelagicaceae</taxon>
        <taxon>Candidatus Planktophila</taxon>
    </lineage>
</organism>
<keyword evidence="1" id="KW-0472">Membrane</keyword>
<feature type="transmembrane region" description="Helical" evidence="1">
    <location>
        <begin position="84"/>
        <end position="101"/>
    </location>
</feature>
<dbReference type="EMBL" id="CP016782">
    <property type="protein sequence ID" value="ASY27411.1"/>
    <property type="molecule type" value="Genomic_DNA"/>
</dbReference>
<evidence type="ECO:0000313" key="3">
    <source>
        <dbReference type="Proteomes" id="UP000217221"/>
    </source>
</evidence>
<name>A0A249LE67_9ACTN</name>
<dbReference type="OrthoDB" id="5192944at2"/>
<protein>
    <submittedName>
        <fullName evidence="2">Uncharacterized protein</fullName>
    </submittedName>
</protein>
<feature type="transmembrane region" description="Helical" evidence="1">
    <location>
        <begin position="7"/>
        <end position="24"/>
    </location>
</feature>
<sequence>MKFIYSAALGILAGIAAVLLHVFYPPIGLVLALVGSAATIWAIGRQFGARKYKLVASLAWGFILWRASTFGVGNELLVQGNAQGSALVFLGLISLFIVMAMPA</sequence>
<feature type="transmembrane region" description="Helical" evidence="1">
    <location>
        <begin position="54"/>
        <end position="72"/>
    </location>
</feature>
<dbReference type="AlphaFoldDB" id="A0A249LE67"/>
<keyword evidence="1" id="KW-1133">Transmembrane helix</keyword>
<dbReference type="KEGG" id="plim:PHILAsVB114_01815"/>
<proteinExistence type="predicted"/>
<evidence type="ECO:0000313" key="2">
    <source>
        <dbReference type="EMBL" id="ASY27411.1"/>
    </source>
</evidence>
<dbReference type="RefSeq" id="WP_095697703.1">
    <property type="nucleotide sequence ID" value="NZ_CP016782.1"/>
</dbReference>